<sequence length="79" mass="8686">MRGLCADCASPPWSRAEGRHHPPLRLTGRYCEAMVRALPALDTPCSAFHGEHGIIDEYRLAARPSFTGEDVLGLPGRDR</sequence>
<proteinExistence type="predicted"/>
<gene>
    <name evidence="1" type="ORF">DSL92_02420</name>
</gene>
<evidence type="ECO:0000313" key="1">
    <source>
        <dbReference type="EMBL" id="RUA22936.1"/>
    </source>
</evidence>
<dbReference type="EMBL" id="RXHI01000006">
    <property type="protein sequence ID" value="RUA22936.1"/>
    <property type="molecule type" value="Genomic_DNA"/>
</dbReference>
<protein>
    <submittedName>
        <fullName evidence="1">Uncharacterized protein</fullName>
    </submittedName>
</protein>
<reference evidence="1" key="1">
    <citation type="submission" date="2018-12" db="EMBL/GenBank/DDBJ databases">
        <authorList>
            <person name="Jadhav K."/>
            <person name="Kushwaha B."/>
            <person name="Jadhav I."/>
        </authorList>
    </citation>
    <scope>NUCLEOTIDE SEQUENCE [LARGE SCALE GENOMIC DNA]</scope>
    <source>
        <strain evidence="1">SBS 10</strain>
    </source>
</reference>
<organism evidence="1">
    <name type="scientific">Billgrantia gudaonensis</name>
    <dbReference type="NCBI Taxonomy" id="376427"/>
    <lineage>
        <taxon>Bacteria</taxon>
        <taxon>Pseudomonadati</taxon>
        <taxon>Pseudomonadota</taxon>
        <taxon>Gammaproteobacteria</taxon>
        <taxon>Oceanospirillales</taxon>
        <taxon>Halomonadaceae</taxon>
        <taxon>Billgrantia</taxon>
    </lineage>
</organism>
<dbReference type="AlphaFoldDB" id="A0A3S0NHL7"/>
<accession>A0A3S0NHL7</accession>
<comment type="caution">
    <text evidence="1">The sequence shown here is derived from an EMBL/GenBank/DDBJ whole genome shotgun (WGS) entry which is preliminary data.</text>
</comment>
<name>A0A3S0NHL7_9GAMM</name>